<dbReference type="EMBL" id="PQXK01000002">
    <property type="protein sequence ID" value="TGO43314.1"/>
    <property type="molecule type" value="Genomic_DNA"/>
</dbReference>
<proteinExistence type="predicted"/>
<evidence type="ECO:0000256" key="1">
    <source>
        <dbReference type="SAM" id="MobiDB-lite"/>
    </source>
</evidence>
<reference evidence="2 3" key="1">
    <citation type="submission" date="2017-12" db="EMBL/GenBank/DDBJ databases">
        <title>Comparative genomics of Botrytis spp.</title>
        <authorList>
            <person name="Valero-Jimenez C.A."/>
            <person name="Tapia P."/>
            <person name="Veloso J."/>
            <person name="Silva-Moreno E."/>
            <person name="Staats M."/>
            <person name="Valdes J.H."/>
            <person name="Van Kan J.A.L."/>
        </authorList>
    </citation>
    <scope>NUCLEOTIDE SEQUENCE [LARGE SCALE GENOMIC DNA]</scope>
    <source>
        <strain evidence="2 3">Bh0001</strain>
    </source>
</reference>
<dbReference type="Proteomes" id="UP000297814">
    <property type="component" value="Unassembled WGS sequence"/>
</dbReference>
<dbReference type="AlphaFoldDB" id="A0A4Z1H263"/>
<feature type="region of interest" description="Disordered" evidence="1">
    <location>
        <begin position="1"/>
        <end position="42"/>
    </location>
</feature>
<name>A0A4Z1H263_9HELO</name>
<evidence type="ECO:0000313" key="2">
    <source>
        <dbReference type="EMBL" id="TGO43314.1"/>
    </source>
</evidence>
<keyword evidence="3" id="KW-1185">Reference proteome</keyword>
<protein>
    <submittedName>
        <fullName evidence="2">Uncharacterized protein</fullName>
    </submittedName>
</protein>
<sequence length="125" mass="14369">MNNSEDKRAKMTFNRVDGINEADAAGELPDRANDKSNLNDSLKNTSKLQTDISGTVDCRMSHFDRMFYKKLESLKMAIEKETKETAKEAKFREALLWPGGEEWRVKSQTPLRVKKQSPLRQVMFA</sequence>
<accession>A0A4Z1H263</accession>
<evidence type="ECO:0000313" key="3">
    <source>
        <dbReference type="Proteomes" id="UP000297814"/>
    </source>
</evidence>
<gene>
    <name evidence="2" type="ORF">BHYA_0002g01190</name>
</gene>
<organism evidence="2 3">
    <name type="scientific">Botrytis hyacinthi</name>
    <dbReference type="NCBI Taxonomy" id="278943"/>
    <lineage>
        <taxon>Eukaryota</taxon>
        <taxon>Fungi</taxon>
        <taxon>Dikarya</taxon>
        <taxon>Ascomycota</taxon>
        <taxon>Pezizomycotina</taxon>
        <taxon>Leotiomycetes</taxon>
        <taxon>Helotiales</taxon>
        <taxon>Sclerotiniaceae</taxon>
        <taxon>Botrytis</taxon>
    </lineage>
</organism>
<comment type="caution">
    <text evidence="2">The sequence shown here is derived from an EMBL/GenBank/DDBJ whole genome shotgun (WGS) entry which is preliminary data.</text>
</comment>